<keyword evidence="6 10" id="KW-0418">Kinase</keyword>
<evidence type="ECO:0000256" key="6">
    <source>
        <dbReference type="ARBA" id="ARBA00022777"/>
    </source>
</evidence>
<gene>
    <name evidence="13" type="ORF">NP233_g585</name>
</gene>
<keyword evidence="4 10" id="KW-0808">Transferase</keyword>
<dbReference type="GO" id="GO:0010906">
    <property type="term" value="P:regulation of glucose metabolic process"/>
    <property type="evidence" value="ECO:0007669"/>
    <property type="project" value="TreeGrafter"/>
</dbReference>
<feature type="region of interest" description="Disordered" evidence="11">
    <location>
        <begin position="1170"/>
        <end position="1243"/>
    </location>
</feature>
<accession>A0AAD5Z076</accession>
<dbReference type="GO" id="GO:0016592">
    <property type="term" value="C:mediator complex"/>
    <property type="evidence" value="ECO:0007669"/>
    <property type="project" value="InterPro"/>
</dbReference>
<evidence type="ECO:0000256" key="4">
    <source>
        <dbReference type="ARBA" id="ARBA00022679"/>
    </source>
</evidence>
<evidence type="ECO:0000256" key="1">
    <source>
        <dbReference type="ARBA" id="ARBA00004123"/>
    </source>
</evidence>
<evidence type="ECO:0000256" key="9">
    <source>
        <dbReference type="ARBA" id="ARBA00023242"/>
    </source>
</evidence>
<evidence type="ECO:0000256" key="7">
    <source>
        <dbReference type="ARBA" id="ARBA00022840"/>
    </source>
</evidence>
<dbReference type="Gene3D" id="1.20.140.20">
    <property type="entry name" value="Alpha-ketoacid/pyruvate dehydrogenase kinase, N-terminal domain"/>
    <property type="match status" value="1"/>
</dbReference>
<keyword evidence="7 10" id="KW-0067">ATP-binding</keyword>
<dbReference type="InterPro" id="IPR018955">
    <property type="entry name" value="BCDHK/PDK_N"/>
</dbReference>
<feature type="domain" description="Branched-chain alpha-ketoacid dehydrogenase kinase/Pyruvate dehydrogenase kinase N-terminal" evidence="12">
    <location>
        <begin position="298"/>
        <end position="459"/>
    </location>
</feature>
<dbReference type="AlphaFoldDB" id="A0AAD5Z076"/>
<feature type="compositionally biased region" description="Low complexity" evidence="11">
    <location>
        <begin position="868"/>
        <end position="877"/>
    </location>
</feature>
<feature type="compositionally biased region" description="Polar residues" evidence="11">
    <location>
        <begin position="1015"/>
        <end position="1028"/>
    </location>
</feature>
<organism evidence="13 14">
    <name type="scientific">Leucocoprinus birnbaumii</name>
    <dbReference type="NCBI Taxonomy" id="56174"/>
    <lineage>
        <taxon>Eukaryota</taxon>
        <taxon>Fungi</taxon>
        <taxon>Dikarya</taxon>
        <taxon>Basidiomycota</taxon>
        <taxon>Agaricomycotina</taxon>
        <taxon>Agaricomycetes</taxon>
        <taxon>Agaricomycetidae</taxon>
        <taxon>Agaricales</taxon>
        <taxon>Agaricineae</taxon>
        <taxon>Agaricaceae</taxon>
        <taxon>Leucocoprinus</taxon>
    </lineage>
</organism>
<dbReference type="GO" id="GO:0005759">
    <property type="term" value="C:mitochondrial matrix"/>
    <property type="evidence" value="ECO:0007669"/>
    <property type="project" value="UniProtKB-SubCell"/>
</dbReference>
<feature type="region of interest" description="Disordered" evidence="11">
    <location>
        <begin position="1055"/>
        <end position="1112"/>
    </location>
</feature>
<dbReference type="GO" id="GO:0005524">
    <property type="term" value="F:ATP binding"/>
    <property type="evidence" value="ECO:0007669"/>
    <property type="project" value="UniProtKB-UniRule"/>
</dbReference>
<evidence type="ECO:0000313" key="13">
    <source>
        <dbReference type="EMBL" id="KAJ3576192.1"/>
    </source>
</evidence>
<sequence>MNVKNLDRSQYSHAEQAVFRGKWNISIRSYRSTIGQIPGHQGTPDRIMCALTMDDNVFVLLEDPTAPMRAEVLAAAPPGQETNYLQTCSHFRTTFLTLRPPGALEQLMAQLKARWVSVRQTTVAPTRGGPALGQQISIEGFIFSIGSDWIVRIGNVILAGGAVKGMLLEAEYLPLPLLHSSNTDGTSELLSNLLTSILPNIPDAKTVAVTMSEAQWQDSMYAREDPIPETDEMKTDDVYVVGHEDIPEGKRGDWTGLDPLTRPRPAHRVLVFLRHESTARHFYQNRQLELYASKEAQRLTLRQLVFYGRHMNEERLIKSANYVRTELPVRIAHRLRDLQALPYVVVTQEGVARVYELYWSAFEKFRRYPPITTLSENEKFCEFVRGLLNEHATVIPNLSLGLSLSSPYLASEQLDSVMRRMLISRISRRVLVEHHIALTEIYMGQRGQQRVGEPHVGIIYTGLKVRKSIERCVELLRQRPTWVEDFQGEDVHVRDWPEVVVDGQLDTQFPYIKEHLEYIIFELLKNSMRATLITHQGHSHLPPIKVTIAAGENDVGIRISDQGGGLITSESQIKEPADLFSFSHLRNATRMEHSRIGALRSASTSEEGVRATVDEQVHRWNNAKPHEMKVSNAGIETHPRIGIGLPMSNIFATYFGGSLELVSLDGWGAKCPTSDSAKTDKHAGTDAYLRLPKLVNLALFLHFVVGYFDFSILGICLTMTLEFQLVTDQFSSALKPALESPAKRKRSRSSIPSSLPFLHPTMAHLSNLNYSPPPPAYSEQELDQKISLASQLSLTSHQSQNQVAHEDEWETWDEAAFEEAALKLQRMSLQSHSSFQEERRIAGSSSQRSSAARLSAEIHPLRIHKKNPSGGSSSGPLEKPKPSWLSEAETDISGASSSRAPLPTLAAPAYTPNAASSESSPVAETPSSTLTNPYQSSEWGAASPVASLPDPHPDQDEEQPESLSDIPPALTDESLPPPPFSSDAGGHFLNPHPDTSGSYTAPATSATLVPGPPSTRGSSPAYSPNPDTNLALPEHISSVVPQEQQRHPQQYISVRPHLQPGGTYQSYSLPRHSLAPPVPTIPPPQPRPPSDFPSIPYRSQGSVPSHNVTALSPQTMPAPRIRVDLSTIYGKRPAVTMVNDSQPPQVFDAAAFYNSAVSAHLGYSKPVPNSLHPARKIHQPPSNTSLYNFPHAAQSMPGKYLSPSPIPARNPYSPRPHNSTLQDPSIRSPTPTYPAGHASNPMPQMLAAADEGHYGYQQSYAPERGPAVWTESSHFYR</sequence>
<feature type="region of interest" description="Disordered" evidence="11">
    <location>
        <begin position="835"/>
        <end position="1032"/>
    </location>
</feature>
<dbReference type="EMBL" id="JANIEX010000017">
    <property type="protein sequence ID" value="KAJ3576192.1"/>
    <property type="molecule type" value="Genomic_DNA"/>
</dbReference>
<evidence type="ECO:0000313" key="14">
    <source>
        <dbReference type="Proteomes" id="UP001213000"/>
    </source>
</evidence>
<keyword evidence="5 10" id="KW-0547">Nucleotide-binding</keyword>
<dbReference type="InterPro" id="IPR039028">
    <property type="entry name" value="BCKD/PDK"/>
</dbReference>
<dbReference type="GO" id="GO:0006357">
    <property type="term" value="P:regulation of transcription by RNA polymerase II"/>
    <property type="evidence" value="ECO:0007669"/>
    <property type="project" value="InterPro"/>
</dbReference>
<feature type="compositionally biased region" description="Polar residues" evidence="11">
    <location>
        <begin position="1097"/>
        <end position="1112"/>
    </location>
</feature>
<dbReference type="Proteomes" id="UP001213000">
    <property type="component" value="Unassembled WGS sequence"/>
</dbReference>
<reference evidence="13" key="1">
    <citation type="submission" date="2022-07" db="EMBL/GenBank/DDBJ databases">
        <title>Genome Sequence of Leucocoprinus birnbaumii.</title>
        <authorList>
            <person name="Buettner E."/>
        </authorList>
    </citation>
    <scope>NUCLEOTIDE SEQUENCE</scope>
    <source>
        <strain evidence="13">VT141</strain>
    </source>
</reference>
<evidence type="ECO:0000256" key="8">
    <source>
        <dbReference type="ARBA" id="ARBA00023128"/>
    </source>
</evidence>
<dbReference type="InterPro" id="IPR036784">
    <property type="entry name" value="AK/P_DHK_N_sf"/>
</dbReference>
<dbReference type="PANTHER" id="PTHR11947:SF25">
    <property type="entry name" value="[PYRUVATE DEHYDROGENASE (ACETYL-TRANSFERRING)] KINASE 2, MITOCHONDRIAL"/>
    <property type="match status" value="1"/>
</dbReference>
<dbReference type="GO" id="GO:0003712">
    <property type="term" value="F:transcription coregulator activity"/>
    <property type="evidence" value="ECO:0007669"/>
    <property type="project" value="InterPro"/>
</dbReference>
<dbReference type="GO" id="GO:0004740">
    <property type="term" value="F:pyruvate dehydrogenase (acetyl-transferring) kinase activity"/>
    <property type="evidence" value="ECO:0007669"/>
    <property type="project" value="TreeGrafter"/>
</dbReference>
<dbReference type="Gene3D" id="3.30.565.10">
    <property type="entry name" value="Histidine kinase-like ATPase, C-terminal domain"/>
    <property type="match status" value="1"/>
</dbReference>
<feature type="compositionally biased region" description="Polar residues" evidence="11">
    <location>
        <begin position="1216"/>
        <end position="1230"/>
    </location>
</feature>
<dbReference type="Pfam" id="PF10436">
    <property type="entry name" value="BCDHK_Adom3"/>
    <property type="match status" value="1"/>
</dbReference>
<evidence type="ECO:0000256" key="2">
    <source>
        <dbReference type="ARBA" id="ARBA00006155"/>
    </source>
</evidence>
<feature type="compositionally biased region" description="Low complexity" evidence="11">
    <location>
        <begin position="895"/>
        <end position="917"/>
    </location>
</feature>
<name>A0AAD5Z076_9AGAR</name>
<proteinExistence type="inferred from homology"/>
<feature type="compositionally biased region" description="Polar residues" evidence="11">
    <location>
        <begin position="918"/>
        <end position="938"/>
    </location>
</feature>
<dbReference type="SUPFAM" id="SSF55874">
    <property type="entry name" value="ATPase domain of HSP90 chaperone/DNA topoisomerase II/histidine kinase"/>
    <property type="match status" value="2"/>
</dbReference>
<feature type="compositionally biased region" description="Polar residues" evidence="11">
    <location>
        <begin position="993"/>
        <end position="1007"/>
    </location>
</feature>
<dbReference type="Pfam" id="PF08612">
    <property type="entry name" value="Med20"/>
    <property type="match status" value="1"/>
</dbReference>
<dbReference type="InterPro" id="IPR013921">
    <property type="entry name" value="Mediator_Med20"/>
</dbReference>
<dbReference type="EC" id="2.7.11.-" evidence="10"/>
<feature type="compositionally biased region" description="Low complexity" evidence="11">
    <location>
        <begin position="842"/>
        <end position="855"/>
    </location>
</feature>
<dbReference type="SUPFAM" id="SSF69012">
    <property type="entry name" value="alpha-ketoacid dehydrogenase kinase, N-terminal domain"/>
    <property type="match status" value="1"/>
</dbReference>
<dbReference type="PANTHER" id="PTHR11947">
    <property type="entry name" value="PYRUVATE DEHYDROGENASE KINASE"/>
    <property type="match status" value="1"/>
</dbReference>
<comment type="subcellular location">
    <subcellularLocation>
        <location evidence="10">Mitochondrion matrix</location>
    </subcellularLocation>
    <subcellularLocation>
        <location evidence="1">Nucleus</location>
    </subcellularLocation>
</comment>
<evidence type="ECO:0000259" key="12">
    <source>
        <dbReference type="Pfam" id="PF10436"/>
    </source>
</evidence>
<dbReference type="InterPro" id="IPR036890">
    <property type="entry name" value="HATPase_C_sf"/>
</dbReference>
<evidence type="ECO:0000256" key="10">
    <source>
        <dbReference type="RuleBase" id="RU366032"/>
    </source>
</evidence>
<keyword evidence="9" id="KW-0539">Nucleus</keyword>
<comment type="caution">
    <text evidence="13">The sequence shown here is derived from an EMBL/GenBank/DDBJ whole genome shotgun (WGS) entry which is preliminary data.</text>
</comment>
<feature type="compositionally biased region" description="Pro residues" evidence="11">
    <location>
        <begin position="1076"/>
        <end position="1091"/>
    </location>
</feature>
<evidence type="ECO:0000256" key="5">
    <source>
        <dbReference type="ARBA" id="ARBA00022741"/>
    </source>
</evidence>
<evidence type="ECO:0000256" key="3">
    <source>
        <dbReference type="ARBA" id="ARBA00010743"/>
    </source>
</evidence>
<comment type="similarity">
    <text evidence="3">Belongs to the Mediator complex subunit 20 family.</text>
</comment>
<comment type="similarity">
    <text evidence="2 10">Belongs to the PDK/BCKDK protein kinase family.</text>
</comment>
<evidence type="ECO:0000256" key="11">
    <source>
        <dbReference type="SAM" id="MobiDB-lite"/>
    </source>
</evidence>
<protein>
    <recommendedName>
        <fullName evidence="10">Protein-serine/threonine kinase</fullName>
        <ecNumber evidence="10">2.7.11.-</ecNumber>
    </recommendedName>
</protein>
<keyword evidence="14" id="KW-1185">Reference proteome</keyword>
<keyword evidence="8 10" id="KW-0496">Mitochondrion</keyword>